<dbReference type="Gene3D" id="3.30.450.40">
    <property type="match status" value="1"/>
</dbReference>
<dbReference type="Pfam" id="PF01590">
    <property type="entry name" value="GAF"/>
    <property type="match status" value="1"/>
</dbReference>
<protein>
    <submittedName>
        <fullName evidence="2">GAF domain-containing protein</fullName>
    </submittedName>
</protein>
<gene>
    <name evidence="2" type="ORF">QGM71_18705</name>
</gene>
<evidence type="ECO:0000313" key="3">
    <source>
        <dbReference type="Proteomes" id="UP001335737"/>
    </source>
</evidence>
<feature type="domain" description="GAF" evidence="1">
    <location>
        <begin position="4"/>
        <end position="130"/>
    </location>
</feature>
<dbReference type="SUPFAM" id="SSF55781">
    <property type="entry name" value="GAF domain-like"/>
    <property type="match status" value="1"/>
</dbReference>
<proteinExistence type="predicted"/>
<accession>A0ABU6KJZ7</accession>
<evidence type="ECO:0000313" key="2">
    <source>
        <dbReference type="EMBL" id="MEC5425513.1"/>
    </source>
</evidence>
<reference evidence="2 3" key="1">
    <citation type="journal article" date="2024" name="Int. J. Syst. Evol. Microbiol.">
        <title>Virgibacillus tibetensis sp. nov., isolated from salt lake on the Tibetan Plateau of China.</title>
        <authorList>
            <person name="Phurbu D."/>
            <person name="Liu Z.-X."/>
            <person name="Wang R."/>
            <person name="Zheng Y.-Y."/>
            <person name="Liu H.-C."/>
            <person name="Zhou Y.-G."/>
            <person name="Yu Y.-J."/>
            <person name="Li A.-H."/>
        </authorList>
    </citation>
    <scope>NUCLEOTIDE SEQUENCE [LARGE SCALE GENOMIC DNA]</scope>
    <source>
        <strain evidence="2 3">C22-A2</strain>
    </source>
</reference>
<evidence type="ECO:0000259" key="1">
    <source>
        <dbReference type="Pfam" id="PF01590"/>
    </source>
</evidence>
<name>A0ABU6KJZ7_9BACI</name>
<comment type="caution">
    <text evidence="2">The sequence shown here is derived from an EMBL/GenBank/DDBJ whole genome shotgun (WGS) entry which is preliminary data.</text>
</comment>
<sequence length="139" mass="15866">MECDRLREITACDFTAVALQQYKGLDIKWPFVSGNRNDKYKYITVRLGKGIAGKVISSSSIMKIDNFPESIDGKSTDYPIMLAERLVSAFAVPLIWKGIPRGSLLVGYREACEFTEKDYDKMKEIARRVEKLLPVYFLD</sequence>
<dbReference type="InterPro" id="IPR029016">
    <property type="entry name" value="GAF-like_dom_sf"/>
</dbReference>
<keyword evidence="3" id="KW-1185">Reference proteome</keyword>
<dbReference type="Proteomes" id="UP001335737">
    <property type="component" value="Unassembled WGS sequence"/>
</dbReference>
<dbReference type="InterPro" id="IPR003018">
    <property type="entry name" value="GAF"/>
</dbReference>
<dbReference type="EMBL" id="JARZFX010000015">
    <property type="protein sequence ID" value="MEC5425513.1"/>
    <property type="molecule type" value="Genomic_DNA"/>
</dbReference>
<organism evidence="2 3">
    <name type="scientific">Virgibacillus tibetensis</name>
    <dbReference type="NCBI Taxonomy" id="3042313"/>
    <lineage>
        <taxon>Bacteria</taxon>
        <taxon>Bacillati</taxon>
        <taxon>Bacillota</taxon>
        <taxon>Bacilli</taxon>
        <taxon>Bacillales</taxon>
        <taxon>Bacillaceae</taxon>
        <taxon>Virgibacillus</taxon>
    </lineage>
</organism>